<name>A0A101LYM0_PICGL</name>
<evidence type="ECO:0000313" key="1">
    <source>
        <dbReference type="EMBL" id="KUM47741.1"/>
    </source>
</evidence>
<geneLocation type="mitochondrion" evidence="1"/>
<keyword evidence="1" id="KW-0496">Mitochondrion</keyword>
<organism evidence="1">
    <name type="scientific">Picea glauca</name>
    <name type="common">White spruce</name>
    <name type="synonym">Pinus glauca</name>
    <dbReference type="NCBI Taxonomy" id="3330"/>
    <lineage>
        <taxon>Eukaryota</taxon>
        <taxon>Viridiplantae</taxon>
        <taxon>Streptophyta</taxon>
        <taxon>Embryophyta</taxon>
        <taxon>Tracheophyta</taxon>
        <taxon>Spermatophyta</taxon>
        <taxon>Pinopsida</taxon>
        <taxon>Pinidae</taxon>
        <taxon>Conifers I</taxon>
        <taxon>Pinales</taxon>
        <taxon>Pinaceae</taxon>
        <taxon>Picea</taxon>
    </lineage>
</organism>
<gene>
    <name evidence="1" type="ORF">ABT39_MTgene5928</name>
</gene>
<reference evidence="1" key="1">
    <citation type="journal article" date="2015" name="Genome Biol. Evol.">
        <title>Organellar Genomes of White Spruce (Picea glauca): Assembly and Annotation.</title>
        <authorList>
            <person name="Jackman S.D."/>
            <person name="Warren R.L."/>
            <person name="Gibb E.A."/>
            <person name="Vandervalk B.P."/>
            <person name="Mohamadi H."/>
            <person name="Chu J."/>
            <person name="Raymond A."/>
            <person name="Pleasance S."/>
            <person name="Coope R."/>
            <person name="Wildung M.R."/>
            <person name="Ritland C.E."/>
            <person name="Bousquet J."/>
            <person name="Jones S.J."/>
            <person name="Bohlmann J."/>
            <person name="Birol I."/>
        </authorList>
    </citation>
    <scope>NUCLEOTIDE SEQUENCE [LARGE SCALE GENOMIC DNA]</scope>
    <source>
        <tissue evidence="1">Flushing bud</tissue>
    </source>
</reference>
<sequence length="36" mass="4192">MPHLAMESFLNPIPFSPLLEPDPFMRTLALSIYDMR</sequence>
<comment type="caution">
    <text evidence="1">The sequence shown here is derived from an EMBL/GenBank/DDBJ whole genome shotgun (WGS) entry which is preliminary data.</text>
</comment>
<protein>
    <submittedName>
        <fullName evidence="1">Uncharacterized protein</fullName>
    </submittedName>
</protein>
<dbReference type="EMBL" id="LKAM01000007">
    <property type="protein sequence ID" value="KUM47741.1"/>
    <property type="molecule type" value="Genomic_DNA"/>
</dbReference>
<dbReference type="AlphaFoldDB" id="A0A101LYM0"/>
<accession>A0A101LYM0</accession>
<proteinExistence type="predicted"/>